<proteinExistence type="inferred from homology"/>
<dbReference type="AlphaFoldDB" id="A0A426X3U7"/>
<keyword evidence="3" id="KW-0012">Acyltransferase</keyword>
<protein>
    <submittedName>
        <fullName evidence="5">Uncharacterized protein</fullName>
    </submittedName>
</protein>
<evidence type="ECO:0000256" key="1">
    <source>
        <dbReference type="ARBA" id="ARBA00009861"/>
    </source>
</evidence>
<name>A0A426X3U7_ENSVE</name>
<dbReference type="PANTHER" id="PTHR31623">
    <property type="entry name" value="F21J9.9"/>
    <property type="match status" value="1"/>
</dbReference>
<gene>
    <name evidence="5" type="ORF">B296_00051571</name>
</gene>
<dbReference type="EMBL" id="AMZH03027431">
    <property type="protein sequence ID" value="RRT34151.1"/>
    <property type="molecule type" value="Genomic_DNA"/>
</dbReference>
<dbReference type="PANTHER" id="PTHR31623:SF17">
    <property type="entry name" value="F21J9.9"/>
    <property type="match status" value="1"/>
</dbReference>
<dbReference type="InterPro" id="IPR023213">
    <property type="entry name" value="CAT-like_dom_sf"/>
</dbReference>
<keyword evidence="2" id="KW-0808">Transferase</keyword>
<dbReference type="GO" id="GO:0016746">
    <property type="term" value="F:acyltransferase activity"/>
    <property type="evidence" value="ECO:0007669"/>
    <property type="project" value="UniProtKB-KW"/>
</dbReference>
<evidence type="ECO:0000256" key="4">
    <source>
        <dbReference type="SAM" id="MobiDB-lite"/>
    </source>
</evidence>
<reference evidence="5 6" key="1">
    <citation type="journal article" date="2014" name="Agronomy (Basel)">
        <title>A Draft Genome Sequence for Ensete ventricosum, the Drought-Tolerant Tree Against Hunger.</title>
        <authorList>
            <person name="Harrison J."/>
            <person name="Moore K.A."/>
            <person name="Paszkiewicz K."/>
            <person name="Jones T."/>
            <person name="Grant M."/>
            <person name="Ambacheew D."/>
            <person name="Muzemil S."/>
            <person name="Studholme D.J."/>
        </authorList>
    </citation>
    <scope>NUCLEOTIDE SEQUENCE [LARGE SCALE GENOMIC DNA]</scope>
</reference>
<comment type="caution">
    <text evidence="5">The sequence shown here is derived from an EMBL/GenBank/DDBJ whole genome shotgun (WGS) entry which is preliminary data.</text>
</comment>
<dbReference type="Gene3D" id="3.30.559.10">
    <property type="entry name" value="Chloramphenicol acetyltransferase-like domain"/>
    <property type="match status" value="1"/>
</dbReference>
<dbReference type="Pfam" id="PF02458">
    <property type="entry name" value="Transferase"/>
    <property type="match status" value="1"/>
</dbReference>
<evidence type="ECO:0000313" key="6">
    <source>
        <dbReference type="Proteomes" id="UP000287651"/>
    </source>
</evidence>
<accession>A0A426X3U7</accession>
<sequence length="298" mass="33202">MWPSHIWVLWRRRRLDFLRVDALDEEQLQQHLGGKAKSQGETPVKLRSTAAGIQGAPEPPSGDGRERLSREKVTWQRGGEAREAICLRSPTNRTRSVVTNLPLRFYKLNLNPLLISKNHLRLASLFLSLPLIVKTTHTGMGGSEEFTIDVKGSETVVAVLPVQEHRLPLSNLDLLLPAMDVGVFLCYRNPEGKHCRSTFASMASLLKVSLAQALVTYYPFAGQVVANSVGEPELHCNNRGVEFVVVFADVELRDLRLCNPDDSVEGKLVPKKKEGVLCVQVLNTPVHELAQIKIPMSY</sequence>
<evidence type="ECO:0000256" key="2">
    <source>
        <dbReference type="ARBA" id="ARBA00022679"/>
    </source>
</evidence>
<dbReference type="Proteomes" id="UP000287651">
    <property type="component" value="Unassembled WGS sequence"/>
</dbReference>
<organism evidence="5 6">
    <name type="scientific">Ensete ventricosum</name>
    <name type="common">Abyssinian banana</name>
    <name type="synonym">Musa ensete</name>
    <dbReference type="NCBI Taxonomy" id="4639"/>
    <lineage>
        <taxon>Eukaryota</taxon>
        <taxon>Viridiplantae</taxon>
        <taxon>Streptophyta</taxon>
        <taxon>Embryophyta</taxon>
        <taxon>Tracheophyta</taxon>
        <taxon>Spermatophyta</taxon>
        <taxon>Magnoliopsida</taxon>
        <taxon>Liliopsida</taxon>
        <taxon>Zingiberales</taxon>
        <taxon>Musaceae</taxon>
        <taxon>Ensete</taxon>
    </lineage>
</organism>
<evidence type="ECO:0000313" key="5">
    <source>
        <dbReference type="EMBL" id="RRT34151.1"/>
    </source>
</evidence>
<evidence type="ECO:0000256" key="3">
    <source>
        <dbReference type="ARBA" id="ARBA00023315"/>
    </source>
</evidence>
<feature type="region of interest" description="Disordered" evidence="4">
    <location>
        <begin position="31"/>
        <end position="68"/>
    </location>
</feature>
<comment type="similarity">
    <text evidence="1">Belongs to the plant acyltransferase family.</text>
</comment>